<dbReference type="InterPro" id="IPR020904">
    <property type="entry name" value="Sc_DH/Rdtase_CS"/>
</dbReference>
<dbReference type="PANTHER" id="PTHR42760:SF135">
    <property type="entry name" value="BLL7886 PROTEIN"/>
    <property type="match status" value="1"/>
</dbReference>
<dbReference type="PRINTS" id="PR00080">
    <property type="entry name" value="SDRFAMILY"/>
</dbReference>
<evidence type="ECO:0000259" key="3">
    <source>
        <dbReference type="SMART" id="SM00822"/>
    </source>
</evidence>
<dbReference type="EMBL" id="CP107906">
    <property type="protein sequence ID" value="WUG98633.1"/>
    <property type="molecule type" value="Genomic_DNA"/>
</dbReference>
<sequence>MTGTDGRTDGRTGERKDRFAGKVAMVTGAGSGMGAAAARKLAAEGARAVVLVDLNGDGAEAVAKELPAARAVALDVGDAAQVDGAVQDVLRRHGRLDVLVHAAGVDDPEAKARIADALVEGRPVEMTGSLDDAAWRRVMRANLDGTFHVLRAAVRAMRPFEAGVIVVIGSSSAFDTPVGYPHYAASKAAVHALSQAVAKEVVASGIRVNVVAPGPTETGMAARTPEVLRAGFAGPRVRPYATAEEIADIALFLASDAAANVVGAVLLANGGRFTA</sequence>
<accession>A0ABZ1P3K6</accession>
<dbReference type="Gene3D" id="3.40.50.720">
    <property type="entry name" value="NAD(P)-binding Rossmann-like Domain"/>
    <property type="match status" value="1"/>
</dbReference>
<evidence type="ECO:0000313" key="4">
    <source>
        <dbReference type="EMBL" id="WUG98633.1"/>
    </source>
</evidence>
<feature type="domain" description="Ketoreductase" evidence="3">
    <location>
        <begin position="22"/>
        <end position="216"/>
    </location>
</feature>
<dbReference type="InterPro" id="IPR057326">
    <property type="entry name" value="KR_dom"/>
</dbReference>
<dbReference type="SUPFAM" id="SSF51735">
    <property type="entry name" value="NAD(P)-binding Rossmann-fold domains"/>
    <property type="match status" value="1"/>
</dbReference>
<reference evidence="4 5" key="1">
    <citation type="submission" date="2022-10" db="EMBL/GenBank/DDBJ databases">
        <title>The complete genomes of actinobacterial strains from the NBC collection.</title>
        <authorList>
            <person name="Joergensen T.S."/>
            <person name="Alvarez Arevalo M."/>
            <person name="Sterndorff E.B."/>
            <person name="Faurdal D."/>
            <person name="Vuksanovic O."/>
            <person name="Mourched A.-S."/>
            <person name="Charusanti P."/>
            <person name="Shaw S."/>
            <person name="Blin K."/>
            <person name="Weber T."/>
        </authorList>
    </citation>
    <scope>NUCLEOTIDE SEQUENCE [LARGE SCALE GENOMIC DNA]</scope>
    <source>
        <strain evidence="4 5">NBC_00456</strain>
    </source>
</reference>
<evidence type="ECO:0000313" key="5">
    <source>
        <dbReference type="Proteomes" id="UP001341259"/>
    </source>
</evidence>
<evidence type="ECO:0000256" key="2">
    <source>
        <dbReference type="RuleBase" id="RU000363"/>
    </source>
</evidence>
<dbReference type="RefSeq" id="WP_328346653.1">
    <property type="nucleotide sequence ID" value="NZ_CP107906.1"/>
</dbReference>
<comment type="similarity">
    <text evidence="1 2">Belongs to the short-chain dehydrogenases/reductases (SDR) family.</text>
</comment>
<dbReference type="SMART" id="SM00822">
    <property type="entry name" value="PKS_KR"/>
    <property type="match status" value="1"/>
</dbReference>
<dbReference type="InterPro" id="IPR036291">
    <property type="entry name" value="NAD(P)-bd_dom_sf"/>
</dbReference>
<dbReference type="CDD" id="cd05233">
    <property type="entry name" value="SDR_c"/>
    <property type="match status" value="1"/>
</dbReference>
<organism evidence="4 5">
    <name type="scientific">Streptomyces violaceus</name>
    <name type="common">Streptomyces venezuelae</name>
    <dbReference type="NCBI Taxonomy" id="1936"/>
    <lineage>
        <taxon>Bacteria</taxon>
        <taxon>Bacillati</taxon>
        <taxon>Actinomycetota</taxon>
        <taxon>Actinomycetes</taxon>
        <taxon>Kitasatosporales</taxon>
        <taxon>Streptomycetaceae</taxon>
        <taxon>Streptomyces</taxon>
    </lineage>
</organism>
<proteinExistence type="inferred from homology"/>
<dbReference type="PROSITE" id="PS00061">
    <property type="entry name" value="ADH_SHORT"/>
    <property type="match status" value="1"/>
</dbReference>
<dbReference type="Proteomes" id="UP001341259">
    <property type="component" value="Chromosome"/>
</dbReference>
<protein>
    <submittedName>
        <fullName evidence="4">SDR family NAD(P)-dependent oxidoreductase</fullName>
    </submittedName>
</protein>
<dbReference type="PRINTS" id="PR00081">
    <property type="entry name" value="GDHRDH"/>
</dbReference>
<dbReference type="InterPro" id="IPR002347">
    <property type="entry name" value="SDR_fam"/>
</dbReference>
<gene>
    <name evidence="4" type="ORF">OHB29_39800</name>
</gene>
<evidence type="ECO:0000256" key="1">
    <source>
        <dbReference type="ARBA" id="ARBA00006484"/>
    </source>
</evidence>
<dbReference type="PANTHER" id="PTHR42760">
    <property type="entry name" value="SHORT-CHAIN DEHYDROGENASES/REDUCTASES FAMILY MEMBER"/>
    <property type="match status" value="1"/>
</dbReference>
<keyword evidence="5" id="KW-1185">Reference proteome</keyword>
<dbReference type="Pfam" id="PF00106">
    <property type="entry name" value="adh_short"/>
    <property type="match status" value="1"/>
</dbReference>
<name>A0ABZ1P3K6_STRVL</name>